<dbReference type="GO" id="GO:0008955">
    <property type="term" value="F:peptidoglycan glycosyltransferase activity"/>
    <property type="evidence" value="ECO:0007669"/>
    <property type="project" value="UniProtKB-EC"/>
</dbReference>
<dbReference type="Pfam" id="PF01098">
    <property type="entry name" value="FTSW_RODA_SPOVE"/>
    <property type="match status" value="1"/>
</dbReference>
<keyword evidence="2" id="KW-0328">Glycosyltransferase</keyword>
<dbReference type="GO" id="GO:0009252">
    <property type="term" value="P:peptidoglycan biosynthetic process"/>
    <property type="evidence" value="ECO:0007669"/>
    <property type="project" value="UniProtKB-KW"/>
</dbReference>
<comment type="subcellular location">
    <subcellularLocation>
        <location evidence="1">Membrane</location>
        <topology evidence="1">Multi-pass membrane protein</topology>
    </subcellularLocation>
</comment>
<feature type="transmembrane region" description="Helical" evidence="17">
    <location>
        <begin position="186"/>
        <end position="205"/>
    </location>
</feature>
<keyword evidence="3" id="KW-0808">Transferase</keyword>
<dbReference type="GO" id="GO:0015648">
    <property type="term" value="F:lipid-linked peptidoglycan transporter activity"/>
    <property type="evidence" value="ECO:0007669"/>
    <property type="project" value="TreeGrafter"/>
</dbReference>
<evidence type="ECO:0000256" key="10">
    <source>
        <dbReference type="ARBA" id="ARBA00033270"/>
    </source>
</evidence>
<feature type="transmembrane region" description="Helical" evidence="17">
    <location>
        <begin position="108"/>
        <end position="125"/>
    </location>
</feature>
<dbReference type="EC" id="2.4.99.28" evidence="14"/>
<evidence type="ECO:0000256" key="4">
    <source>
        <dbReference type="ARBA" id="ARBA00022692"/>
    </source>
</evidence>
<dbReference type="GO" id="GO:0005886">
    <property type="term" value="C:plasma membrane"/>
    <property type="evidence" value="ECO:0007669"/>
    <property type="project" value="TreeGrafter"/>
</dbReference>
<protein>
    <recommendedName>
        <fullName evidence="12">Probable peptidoglycan glycosyltransferase FtsW</fullName>
        <ecNumber evidence="14">2.4.99.28</ecNumber>
    </recommendedName>
    <alternativeName>
        <fullName evidence="13">Cell division protein FtsW</fullName>
    </alternativeName>
    <alternativeName>
        <fullName evidence="10">Cell wall polymerase</fullName>
    </alternativeName>
    <alternativeName>
        <fullName evidence="9">Peptidoglycan polymerase</fullName>
    </alternativeName>
</protein>
<evidence type="ECO:0000256" key="6">
    <source>
        <dbReference type="ARBA" id="ARBA00022984"/>
    </source>
</evidence>
<dbReference type="GO" id="GO:0008360">
    <property type="term" value="P:regulation of cell shape"/>
    <property type="evidence" value="ECO:0007669"/>
    <property type="project" value="UniProtKB-KW"/>
</dbReference>
<keyword evidence="4 17" id="KW-0812">Transmembrane</keyword>
<comment type="similarity">
    <text evidence="11">Belongs to the SEDS family. FtsW subfamily.</text>
</comment>
<name>A0A9D2FFE5_9FIRM</name>
<dbReference type="GO" id="GO:0032153">
    <property type="term" value="C:cell division site"/>
    <property type="evidence" value="ECO:0007669"/>
    <property type="project" value="TreeGrafter"/>
</dbReference>
<organism evidence="18 19">
    <name type="scientific">Candidatus Faecalibacterium gallistercoris</name>
    <dbReference type="NCBI Taxonomy" id="2838579"/>
    <lineage>
        <taxon>Bacteria</taxon>
        <taxon>Bacillati</taxon>
        <taxon>Bacillota</taxon>
        <taxon>Clostridia</taxon>
        <taxon>Eubacteriales</taxon>
        <taxon>Oscillospiraceae</taxon>
        <taxon>Faecalibacterium</taxon>
    </lineage>
</organism>
<evidence type="ECO:0000256" key="5">
    <source>
        <dbReference type="ARBA" id="ARBA00022960"/>
    </source>
</evidence>
<reference evidence="18" key="2">
    <citation type="submission" date="2021-04" db="EMBL/GenBank/DDBJ databases">
        <authorList>
            <person name="Gilroy R."/>
        </authorList>
    </citation>
    <scope>NUCLEOTIDE SEQUENCE</scope>
    <source>
        <strain evidence="18">ChiBcec16-3735</strain>
    </source>
</reference>
<evidence type="ECO:0000256" key="17">
    <source>
        <dbReference type="SAM" id="Phobius"/>
    </source>
</evidence>
<keyword evidence="5" id="KW-0133">Cell shape</keyword>
<dbReference type="InterPro" id="IPR001182">
    <property type="entry name" value="FtsW/RodA"/>
</dbReference>
<keyword evidence="8 17" id="KW-0472">Membrane</keyword>
<accession>A0A9D2FFE5</accession>
<feature type="transmembrane region" description="Helical" evidence="17">
    <location>
        <begin position="132"/>
        <end position="151"/>
    </location>
</feature>
<evidence type="ECO:0000256" key="12">
    <source>
        <dbReference type="ARBA" id="ARBA00041185"/>
    </source>
</evidence>
<evidence type="ECO:0000313" key="18">
    <source>
        <dbReference type="EMBL" id="HIZ57468.1"/>
    </source>
</evidence>
<evidence type="ECO:0000256" key="13">
    <source>
        <dbReference type="ARBA" id="ARBA00041418"/>
    </source>
</evidence>
<dbReference type="Proteomes" id="UP000824065">
    <property type="component" value="Unassembled WGS sequence"/>
</dbReference>
<dbReference type="PANTHER" id="PTHR30474:SF2">
    <property type="entry name" value="PEPTIDOGLYCAN GLYCOSYLTRANSFERASE FTSW-RELATED"/>
    <property type="match status" value="1"/>
</dbReference>
<evidence type="ECO:0000256" key="9">
    <source>
        <dbReference type="ARBA" id="ARBA00032370"/>
    </source>
</evidence>
<feature type="transmembrane region" description="Helical" evidence="17">
    <location>
        <begin position="67"/>
        <end position="88"/>
    </location>
</feature>
<feature type="transmembrane region" description="Helical" evidence="17">
    <location>
        <begin position="259"/>
        <end position="285"/>
    </location>
</feature>
<feature type="transmembrane region" description="Helical" evidence="17">
    <location>
        <begin position="157"/>
        <end position="179"/>
    </location>
</feature>
<gene>
    <name evidence="18" type="ORF">H9725_02620</name>
</gene>
<evidence type="ECO:0000256" key="1">
    <source>
        <dbReference type="ARBA" id="ARBA00004141"/>
    </source>
</evidence>
<sequence length="360" mass="37791">MDLPFLVLVLALVAFGLVMLFSASYAVALYRRGDPYAYIRPQLLYAALGLGAMWLASRVDYHLYHKLAWPVLGVSLVLLTAVLFMPEYNGCKRWLVIPGVGTLQPSEIAKFAVVLAFAHIISLNASRMGSFAVGVLPFGLVLGAVAVLMLLEPHLSGTLLILGIGAVLMFVGGTALRWFLLAGAGAAAAVGAAVAVLPDLVPYAASRLASWLDPFADPLGDGHQTIQSLYAIGSGGATGLGLGNSRQKHLFVPEPQNDFIFSIVCEELGFVGALAVIALFVLLLLRGVTLAARAPDRFGGLLVVGFVVQVAMQAALNIAVVTNTIPNTGISLPFFSSGGTSLMMLLGEMGIVLSVSRQEA</sequence>
<evidence type="ECO:0000256" key="2">
    <source>
        <dbReference type="ARBA" id="ARBA00022676"/>
    </source>
</evidence>
<feature type="transmembrane region" description="Helical" evidence="17">
    <location>
        <begin position="297"/>
        <end position="320"/>
    </location>
</feature>
<reference evidence="18" key="1">
    <citation type="journal article" date="2021" name="PeerJ">
        <title>Extensive microbial diversity within the chicken gut microbiome revealed by metagenomics and culture.</title>
        <authorList>
            <person name="Gilroy R."/>
            <person name="Ravi A."/>
            <person name="Getino M."/>
            <person name="Pursley I."/>
            <person name="Horton D.L."/>
            <person name="Alikhan N.F."/>
            <person name="Baker D."/>
            <person name="Gharbi K."/>
            <person name="Hall N."/>
            <person name="Watson M."/>
            <person name="Adriaenssens E.M."/>
            <person name="Foster-Nyarko E."/>
            <person name="Jarju S."/>
            <person name="Secka A."/>
            <person name="Antonio M."/>
            <person name="Oren A."/>
            <person name="Chaudhuri R.R."/>
            <person name="La Ragione R."/>
            <person name="Hildebrand F."/>
            <person name="Pallen M.J."/>
        </authorList>
    </citation>
    <scope>NUCLEOTIDE SEQUENCE</scope>
    <source>
        <strain evidence="18">ChiBcec16-3735</strain>
    </source>
</reference>
<evidence type="ECO:0000256" key="7">
    <source>
        <dbReference type="ARBA" id="ARBA00022989"/>
    </source>
</evidence>
<dbReference type="PANTHER" id="PTHR30474">
    <property type="entry name" value="CELL CYCLE PROTEIN"/>
    <property type="match status" value="1"/>
</dbReference>
<evidence type="ECO:0000256" key="11">
    <source>
        <dbReference type="ARBA" id="ARBA00038053"/>
    </source>
</evidence>
<keyword evidence="7 17" id="KW-1133">Transmembrane helix</keyword>
<comment type="caution">
    <text evidence="18">The sequence shown here is derived from an EMBL/GenBank/DDBJ whole genome shotgun (WGS) entry which is preliminary data.</text>
</comment>
<keyword evidence="6" id="KW-0573">Peptidoglycan synthesis</keyword>
<evidence type="ECO:0000313" key="19">
    <source>
        <dbReference type="Proteomes" id="UP000824065"/>
    </source>
</evidence>
<evidence type="ECO:0000256" key="14">
    <source>
        <dbReference type="ARBA" id="ARBA00044770"/>
    </source>
</evidence>
<evidence type="ECO:0000256" key="16">
    <source>
        <dbReference type="ARBA" id="ARBA00049966"/>
    </source>
</evidence>
<evidence type="ECO:0000256" key="8">
    <source>
        <dbReference type="ARBA" id="ARBA00023136"/>
    </source>
</evidence>
<dbReference type="EMBL" id="DXBJ01000018">
    <property type="protein sequence ID" value="HIZ57468.1"/>
    <property type="molecule type" value="Genomic_DNA"/>
</dbReference>
<feature type="transmembrane region" description="Helical" evidence="17">
    <location>
        <begin position="36"/>
        <end position="55"/>
    </location>
</feature>
<proteinExistence type="inferred from homology"/>
<dbReference type="GO" id="GO:0051301">
    <property type="term" value="P:cell division"/>
    <property type="evidence" value="ECO:0007669"/>
    <property type="project" value="InterPro"/>
</dbReference>
<evidence type="ECO:0000256" key="3">
    <source>
        <dbReference type="ARBA" id="ARBA00022679"/>
    </source>
</evidence>
<evidence type="ECO:0000256" key="15">
    <source>
        <dbReference type="ARBA" id="ARBA00049902"/>
    </source>
</evidence>
<comment type="catalytic activity">
    <reaction evidence="15">
        <text>[GlcNAc-(1-&gt;4)-Mur2Ac(oyl-L-Ala-gamma-D-Glu-L-Lys-D-Ala-D-Ala)](n)-di-trans,octa-cis-undecaprenyl diphosphate + beta-D-GlcNAc-(1-&gt;4)-Mur2Ac(oyl-L-Ala-gamma-D-Glu-L-Lys-D-Ala-D-Ala)-di-trans,octa-cis-undecaprenyl diphosphate = [GlcNAc-(1-&gt;4)-Mur2Ac(oyl-L-Ala-gamma-D-Glu-L-Lys-D-Ala-D-Ala)](n+1)-di-trans,octa-cis-undecaprenyl diphosphate + di-trans,octa-cis-undecaprenyl diphosphate + H(+)</text>
        <dbReference type="Rhea" id="RHEA:23708"/>
        <dbReference type="Rhea" id="RHEA-COMP:9602"/>
        <dbReference type="Rhea" id="RHEA-COMP:9603"/>
        <dbReference type="ChEBI" id="CHEBI:15378"/>
        <dbReference type="ChEBI" id="CHEBI:58405"/>
        <dbReference type="ChEBI" id="CHEBI:60033"/>
        <dbReference type="ChEBI" id="CHEBI:78435"/>
        <dbReference type="EC" id="2.4.99.28"/>
    </reaction>
</comment>
<dbReference type="AlphaFoldDB" id="A0A9D2FFE5"/>
<comment type="function">
    <text evidence="16">Peptidoglycan polymerase that is essential for cell division.</text>
</comment>
<feature type="transmembrane region" description="Helical" evidence="17">
    <location>
        <begin position="332"/>
        <end position="355"/>
    </location>
</feature>